<sequence>MFGDFFTELVAAFATLVVAGFVIWMACIVFLFFKELFTPGDIQVRKYLYRVWKMFLFSFEITAYGAVVVAPYLMKKAEEDEVTRYIMILILAILFSALFLYIRFQTGGFGFRRRRRD</sequence>
<keyword evidence="1" id="KW-0472">Membrane</keyword>
<dbReference type="OrthoDB" id="2991025at2"/>
<dbReference type="AlphaFoldDB" id="A0A1N7KJL4"/>
<keyword evidence="3" id="KW-1185">Reference proteome</keyword>
<protein>
    <submittedName>
        <fullName evidence="2">Uncharacterized protein</fullName>
    </submittedName>
</protein>
<feature type="transmembrane region" description="Helical" evidence="1">
    <location>
        <begin position="54"/>
        <end position="73"/>
    </location>
</feature>
<name>A0A1N7KJL4_9BACL</name>
<evidence type="ECO:0000256" key="1">
    <source>
        <dbReference type="SAM" id="Phobius"/>
    </source>
</evidence>
<feature type="transmembrane region" description="Helical" evidence="1">
    <location>
        <begin position="85"/>
        <end position="104"/>
    </location>
</feature>
<gene>
    <name evidence="2" type="ORF">SAMN05421790_103113</name>
</gene>
<reference evidence="3" key="1">
    <citation type="submission" date="2017-01" db="EMBL/GenBank/DDBJ databases">
        <authorList>
            <person name="Varghese N."/>
            <person name="Submissions S."/>
        </authorList>
    </citation>
    <scope>NUCLEOTIDE SEQUENCE [LARGE SCALE GENOMIC DNA]</scope>
    <source>
        <strain evidence="3">DSM 45196</strain>
    </source>
</reference>
<dbReference type="RefSeq" id="WP_009709717.1">
    <property type="nucleotide sequence ID" value="NZ_CP048103.1"/>
</dbReference>
<keyword evidence="1" id="KW-1133">Transmembrane helix</keyword>
<organism evidence="2 3">
    <name type="scientific">Kroppenstedtia eburnea</name>
    <dbReference type="NCBI Taxonomy" id="714067"/>
    <lineage>
        <taxon>Bacteria</taxon>
        <taxon>Bacillati</taxon>
        <taxon>Bacillota</taxon>
        <taxon>Bacilli</taxon>
        <taxon>Bacillales</taxon>
        <taxon>Thermoactinomycetaceae</taxon>
        <taxon>Kroppenstedtia</taxon>
    </lineage>
</organism>
<accession>A0A1N7KJL4</accession>
<feature type="transmembrane region" description="Helical" evidence="1">
    <location>
        <begin position="12"/>
        <end position="33"/>
    </location>
</feature>
<proteinExistence type="predicted"/>
<keyword evidence="1" id="KW-0812">Transmembrane</keyword>
<evidence type="ECO:0000313" key="3">
    <source>
        <dbReference type="Proteomes" id="UP000186795"/>
    </source>
</evidence>
<evidence type="ECO:0000313" key="2">
    <source>
        <dbReference type="EMBL" id="SIS61775.1"/>
    </source>
</evidence>
<dbReference type="Proteomes" id="UP000186795">
    <property type="component" value="Unassembled WGS sequence"/>
</dbReference>
<dbReference type="EMBL" id="FTOD01000003">
    <property type="protein sequence ID" value="SIS61775.1"/>
    <property type="molecule type" value="Genomic_DNA"/>
</dbReference>